<dbReference type="PANTHER" id="PTHR47345">
    <property type="entry name" value="CUT9-INTERACTING PROTEIN SCN1"/>
    <property type="match status" value="1"/>
</dbReference>
<evidence type="ECO:0000313" key="3">
    <source>
        <dbReference type="Proteomes" id="UP000799437"/>
    </source>
</evidence>
<organism evidence="2 3">
    <name type="scientific">Pseudovirgaria hyperparasitica</name>
    <dbReference type="NCBI Taxonomy" id="470096"/>
    <lineage>
        <taxon>Eukaryota</taxon>
        <taxon>Fungi</taxon>
        <taxon>Dikarya</taxon>
        <taxon>Ascomycota</taxon>
        <taxon>Pezizomycotina</taxon>
        <taxon>Dothideomycetes</taxon>
        <taxon>Dothideomycetes incertae sedis</taxon>
        <taxon>Acrospermales</taxon>
        <taxon>Acrospermaceae</taxon>
        <taxon>Pseudovirgaria</taxon>
    </lineage>
</organism>
<dbReference type="GO" id="GO:0016788">
    <property type="term" value="F:hydrolase activity, acting on ester bonds"/>
    <property type="evidence" value="ECO:0007669"/>
    <property type="project" value="InterPro"/>
</dbReference>
<name>A0A6A6VSN5_9PEZI</name>
<dbReference type="SUPFAM" id="SSF51556">
    <property type="entry name" value="Metallo-dependent hydrolases"/>
    <property type="match status" value="1"/>
</dbReference>
<dbReference type="GeneID" id="54486016"/>
<dbReference type="Pfam" id="PF01026">
    <property type="entry name" value="TatD_DNase"/>
    <property type="match status" value="1"/>
</dbReference>
<keyword evidence="3" id="KW-1185">Reference proteome</keyword>
<dbReference type="Gene3D" id="3.20.20.140">
    <property type="entry name" value="Metal-dependent hydrolases"/>
    <property type="match status" value="1"/>
</dbReference>
<evidence type="ECO:0000256" key="1">
    <source>
        <dbReference type="SAM" id="MobiDB-lite"/>
    </source>
</evidence>
<feature type="compositionally biased region" description="Basic and acidic residues" evidence="1">
    <location>
        <begin position="267"/>
        <end position="279"/>
    </location>
</feature>
<gene>
    <name evidence="2" type="ORF">EJ05DRAFT_480906</name>
</gene>
<protein>
    <submittedName>
        <fullName evidence="2">Cut9 interacting protein Scn1</fullName>
    </submittedName>
</protein>
<dbReference type="OrthoDB" id="413993at2759"/>
<proteinExistence type="predicted"/>
<dbReference type="Proteomes" id="UP000799437">
    <property type="component" value="Unassembled WGS sequence"/>
</dbReference>
<dbReference type="AlphaFoldDB" id="A0A6A6VSN5"/>
<sequence>MAAENIEEQVDDFPWHIGVYDAHCHPTDTMSSIASIPDMKAAVLTVMATRAQDQELVEQVASKHGVKSQPPDSAHGDGKVVPCFGWHPWFSHQLFDESVYGGDSKETLTPEEKQQHYKTAITTKNAQSLSDEDQDMLASFPDPKPLSQFIAETRKRLETFPQALVGEVGLDKAFRIPYPWAPDQEGQRNDTLTPGGREGRRLSPYHVDMEHQKKVLLAQLRLAGEMRRAVSVHGVQAHGVLFETIKQTWTGHERHVPSKRERKRQKEHPQAVHADDHQGENIQGQTEEVTSRPFPPRICLHSYSGSASNIKQYWDPKIPIDFYASFSTAINFAERETPKRSGIEDVIRAVPDDRILVESDLHTAGDIMDEHLEDMVRTLCTVKRWPVHDGAQRLKANWMAFVYGTGK</sequence>
<dbReference type="InterPro" id="IPR053044">
    <property type="entry name" value="Metallo-hydrolase/TatD-type"/>
</dbReference>
<dbReference type="PANTHER" id="PTHR47345:SF1">
    <property type="entry name" value="CUT9-INTERACTING PROTEIN SCN1"/>
    <property type="match status" value="1"/>
</dbReference>
<dbReference type="InterPro" id="IPR032466">
    <property type="entry name" value="Metal_Hydrolase"/>
</dbReference>
<dbReference type="RefSeq" id="XP_033595340.1">
    <property type="nucleotide sequence ID" value="XM_033744962.1"/>
</dbReference>
<dbReference type="EMBL" id="ML996591">
    <property type="protein sequence ID" value="KAF2752889.1"/>
    <property type="molecule type" value="Genomic_DNA"/>
</dbReference>
<dbReference type="InterPro" id="IPR001130">
    <property type="entry name" value="TatD-like"/>
</dbReference>
<feature type="region of interest" description="Disordered" evidence="1">
    <location>
        <begin position="251"/>
        <end position="293"/>
    </location>
</feature>
<reference evidence="2" key="1">
    <citation type="journal article" date="2020" name="Stud. Mycol.">
        <title>101 Dothideomycetes genomes: a test case for predicting lifestyles and emergence of pathogens.</title>
        <authorList>
            <person name="Haridas S."/>
            <person name="Albert R."/>
            <person name="Binder M."/>
            <person name="Bloem J."/>
            <person name="Labutti K."/>
            <person name="Salamov A."/>
            <person name="Andreopoulos B."/>
            <person name="Baker S."/>
            <person name="Barry K."/>
            <person name="Bills G."/>
            <person name="Bluhm B."/>
            <person name="Cannon C."/>
            <person name="Castanera R."/>
            <person name="Culley D."/>
            <person name="Daum C."/>
            <person name="Ezra D."/>
            <person name="Gonzalez J."/>
            <person name="Henrissat B."/>
            <person name="Kuo A."/>
            <person name="Liang C."/>
            <person name="Lipzen A."/>
            <person name="Lutzoni F."/>
            <person name="Magnuson J."/>
            <person name="Mondo S."/>
            <person name="Nolan M."/>
            <person name="Ohm R."/>
            <person name="Pangilinan J."/>
            <person name="Park H.-J."/>
            <person name="Ramirez L."/>
            <person name="Alfaro M."/>
            <person name="Sun H."/>
            <person name="Tritt A."/>
            <person name="Yoshinaga Y."/>
            <person name="Zwiers L.-H."/>
            <person name="Turgeon B."/>
            <person name="Goodwin S."/>
            <person name="Spatafora J."/>
            <person name="Crous P."/>
            <person name="Grigoriev I."/>
        </authorList>
    </citation>
    <scope>NUCLEOTIDE SEQUENCE</scope>
    <source>
        <strain evidence="2">CBS 121739</strain>
    </source>
</reference>
<accession>A0A6A6VSN5</accession>
<evidence type="ECO:0000313" key="2">
    <source>
        <dbReference type="EMBL" id="KAF2752889.1"/>
    </source>
</evidence>